<evidence type="ECO:0000256" key="6">
    <source>
        <dbReference type="ARBA" id="ARBA00022840"/>
    </source>
</evidence>
<comment type="catalytic activity">
    <reaction evidence="7">
        <text>L-threonyl-[protein] + ATP = O-phospho-L-threonyl-[protein] + ADP + H(+)</text>
        <dbReference type="Rhea" id="RHEA:46608"/>
        <dbReference type="Rhea" id="RHEA-COMP:11060"/>
        <dbReference type="Rhea" id="RHEA-COMP:11605"/>
        <dbReference type="ChEBI" id="CHEBI:15378"/>
        <dbReference type="ChEBI" id="CHEBI:30013"/>
        <dbReference type="ChEBI" id="CHEBI:30616"/>
        <dbReference type="ChEBI" id="CHEBI:61977"/>
        <dbReference type="ChEBI" id="CHEBI:456216"/>
        <dbReference type="EC" id="2.7.11.1"/>
    </reaction>
</comment>
<reference evidence="10 11" key="1">
    <citation type="journal article" date="2020" name="bioRxiv">
        <title>Sequence and annotation of 42 cannabis genomes reveals extensive copy number variation in cannabinoid synthesis and pathogen resistance genes.</title>
        <authorList>
            <person name="Mckernan K.J."/>
            <person name="Helbert Y."/>
            <person name="Kane L.T."/>
            <person name="Ebling H."/>
            <person name="Zhang L."/>
            <person name="Liu B."/>
            <person name="Eaton Z."/>
            <person name="Mclaughlin S."/>
            <person name="Kingan S."/>
            <person name="Baybayan P."/>
            <person name="Concepcion G."/>
            <person name="Jordan M."/>
            <person name="Riva A."/>
            <person name="Barbazuk W."/>
            <person name="Harkins T."/>
        </authorList>
    </citation>
    <scope>NUCLEOTIDE SEQUENCE [LARGE SCALE GENOMIC DNA]</scope>
    <source>
        <strain evidence="11">cv. Jamaican Lion 4</strain>
        <tissue evidence="10">Leaf</tissue>
    </source>
</reference>
<evidence type="ECO:0000256" key="8">
    <source>
        <dbReference type="ARBA" id="ARBA00048679"/>
    </source>
</evidence>
<keyword evidence="4" id="KW-0547">Nucleotide-binding</keyword>
<dbReference type="InterPro" id="IPR001245">
    <property type="entry name" value="Ser-Thr/Tyr_kinase_cat_dom"/>
</dbReference>
<evidence type="ECO:0000256" key="1">
    <source>
        <dbReference type="ARBA" id="ARBA00012513"/>
    </source>
</evidence>
<dbReference type="GO" id="GO:0004674">
    <property type="term" value="F:protein serine/threonine kinase activity"/>
    <property type="evidence" value="ECO:0007669"/>
    <property type="project" value="UniProtKB-KW"/>
</dbReference>
<dbReference type="EMBL" id="JAATIP010000228">
    <property type="protein sequence ID" value="KAF4358210.1"/>
    <property type="molecule type" value="Genomic_DNA"/>
</dbReference>
<dbReference type="PANTHER" id="PTHR48005">
    <property type="entry name" value="LEUCINE RICH REPEAT KINASE 2"/>
    <property type="match status" value="1"/>
</dbReference>
<keyword evidence="6" id="KW-0067">ATP-binding</keyword>
<comment type="catalytic activity">
    <reaction evidence="8">
        <text>L-seryl-[protein] + ATP = O-phospho-L-seryl-[protein] + ADP + H(+)</text>
        <dbReference type="Rhea" id="RHEA:17989"/>
        <dbReference type="Rhea" id="RHEA-COMP:9863"/>
        <dbReference type="Rhea" id="RHEA-COMP:11604"/>
        <dbReference type="ChEBI" id="CHEBI:15378"/>
        <dbReference type="ChEBI" id="CHEBI:29999"/>
        <dbReference type="ChEBI" id="CHEBI:30616"/>
        <dbReference type="ChEBI" id="CHEBI:83421"/>
        <dbReference type="ChEBI" id="CHEBI:456216"/>
        <dbReference type="EC" id="2.7.11.1"/>
    </reaction>
</comment>
<organism evidence="10 11">
    <name type="scientific">Cannabis sativa</name>
    <name type="common">Hemp</name>
    <name type="synonym">Marijuana</name>
    <dbReference type="NCBI Taxonomy" id="3483"/>
    <lineage>
        <taxon>Eukaryota</taxon>
        <taxon>Viridiplantae</taxon>
        <taxon>Streptophyta</taxon>
        <taxon>Embryophyta</taxon>
        <taxon>Tracheophyta</taxon>
        <taxon>Spermatophyta</taxon>
        <taxon>Magnoliopsida</taxon>
        <taxon>eudicotyledons</taxon>
        <taxon>Gunneridae</taxon>
        <taxon>Pentapetalae</taxon>
        <taxon>rosids</taxon>
        <taxon>fabids</taxon>
        <taxon>Rosales</taxon>
        <taxon>Cannabaceae</taxon>
        <taxon>Cannabis</taxon>
    </lineage>
</organism>
<dbReference type="FunFam" id="1.10.510.10:FF:000445">
    <property type="entry name" value="MDIS1-interacting receptor like kinase 2"/>
    <property type="match status" value="1"/>
</dbReference>
<evidence type="ECO:0000259" key="9">
    <source>
        <dbReference type="PROSITE" id="PS50011"/>
    </source>
</evidence>
<sequence>MSDSSDISEVSRISFENEIRTLTEVRHRNIVKLYGFCSRNNGLYLVYKYANKGSLAKVLYESSDLDWDSRVKIVQGLAHAISYLHHDCSPPIVHRDVSLNNVLLGSDFVPILSDFGTARLLMSDSSIWTNVVGSYGYMAPELALTMRVTEKCDVYSFGVVALEIMMGKHPGELLESLSSTRSTDVENMLLKDVLDQRLLLPTGRLSAVVVLMVSLALSCTRSRPDSRPTMHFVAQELSTRSRASMISEPLRTITIEKLAVLQYQQQ</sequence>
<dbReference type="GO" id="GO:0005524">
    <property type="term" value="F:ATP binding"/>
    <property type="evidence" value="ECO:0007669"/>
    <property type="project" value="UniProtKB-KW"/>
</dbReference>
<dbReference type="InterPro" id="IPR008266">
    <property type="entry name" value="Tyr_kinase_AS"/>
</dbReference>
<keyword evidence="5" id="KW-0418">Kinase</keyword>
<feature type="domain" description="Protein kinase" evidence="9">
    <location>
        <begin position="1"/>
        <end position="246"/>
    </location>
</feature>
<name>A0A7J6EKF3_CANSA</name>
<dbReference type="PROSITE" id="PS50011">
    <property type="entry name" value="PROTEIN_KINASE_DOM"/>
    <property type="match status" value="1"/>
</dbReference>
<keyword evidence="2" id="KW-0723">Serine/threonine-protein kinase</keyword>
<dbReference type="Pfam" id="PF07714">
    <property type="entry name" value="PK_Tyr_Ser-Thr"/>
    <property type="match status" value="1"/>
</dbReference>
<evidence type="ECO:0000256" key="7">
    <source>
        <dbReference type="ARBA" id="ARBA00047899"/>
    </source>
</evidence>
<keyword evidence="3" id="KW-0808">Transferase</keyword>
<dbReference type="SUPFAM" id="SSF56112">
    <property type="entry name" value="Protein kinase-like (PK-like)"/>
    <property type="match status" value="1"/>
</dbReference>
<dbReference type="PIRSF" id="PIRSF000654">
    <property type="entry name" value="Integrin-linked_kinase"/>
    <property type="match status" value="1"/>
</dbReference>
<comment type="caution">
    <text evidence="10">The sequence shown here is derived from an EMBL/GenBank/DDBJ whole genome shotgun (WGS) entry which is preliminary data.</text>
</comment>
<dbReference type="AlphaFoldDB" id="A0A7J6EKF3"/>
<dbReference type="EC" id="2.7.11.1" evidence="1"/>
<evidence type="ECO:0000313" key="11">
    <source>
        <dbReference type="Proteomes" id="UP000525078"/>
    </source>
</evidence>
<dbReference type="PROSITE" id="PS00109">
    <property type="entry name" value="PROTEIN_KINASE_TYR"/>
    <property type="match status" value="1"/>
</dbReference>
<evidence type="ECO:0000313" key="10">
    <source>
        <dbReference type="EMBL" id="KAF4358210.1"/>
    </source>
</evidence>
<dbReference type="Gene3D" id="1.10.510.10">
    <property type="entry name" value="Transferase(Phosphotransferase) domain 1"/>
    <property type="match status" value="1"/>
</dbReference>
<evidence type="ECO:0000256" key="5">
    <source>
        <dbReference type="ARBA" id="ARBA00022777"/>
    </source>
</evidence>
<dbReference type="Proteomes" id="UP000525078">
    <property type="component" value="Unassembled WGS sequence"/>
</dbReference>
<dbReference type="PANTHER" id="PTHR48005:SF44">
    <property type="entry name" value="MDIS1-INTERACTING RECEPTOR LIKE KINASE 2-LIKE ISOFORM X1"/>
    <property type="match status" value="1"/>
</dbReference>
<dbReference type="InterPro" id="IPR051420">
    <property type="entry name" value="Ser_Thr_Kinases_DiverseReg"/>
</dbReference>
<dbReference type="Gene3D" id="3.30.200.20">
    <property type="entry name" value="Phosphorylase Kinase, domain 1"/>
    <property type="match status" value="1"/>
</dbReference>
<proteinExistence type="predicted"/>
<accession>A0A7J6EKF3</accession>
<gene>
    <name evidence="10" type="ORF">F8388_009493</name>
</gene>
<protein>
    <recommendedName>
        <fullName evidence="1">non-specific serine/threonine protein kinase</fullName>
        <ecNumber evidence="1">2.7.11.1</ecNumber>
    </recommendedName>
</protein>
<dbReference type="InterPro" id="IPR000719">
    <property type="entry name" value="Prot_kinase_dom"/>
</dbReference>
<dbReference type="InterPro" id="IPR011009">
    <property type="entry name" value="Kinase-like_dom_sf"/>
</dbReference>
<evidence type="ECO:0000256" key="3">
    <source>
        <dbReference type="ARBA" id="ARBA00022679"/>
    </source>
</evidence>
<evidence type="ECO:0000256" key="2">
    <source>
        <dbReference type="ARBA" id="ARBA00022527"/>
    </source>
</evidence>
<evidence type="ECO:0000256" key="4">
    <source>
        <dbReference type="ARBA" id="ARBA00022741"/>
    </source>
</evidence>